<dbReference type="SUPFAM" id="SSF51206">
    <property type="entry name" value="cAMP-binding domain-like"/>
    <property type="match status" value="1"/>
</dbReference>
<protein>
    <recommendedName>
        <fullName evidence="2">Cyclic nucleotide-binding domain-containing protein</fullName>
    </recommendedName>
</protein>
<accession>A0A2T7NVJ4</accession>
<dbReference type="PROSITE" id="PS50042">
    <property type="entry name" value="CNMP_BINDING_3"/>
    <property type="match status" value="1"/>
</dbReference>
<dbReference type="OrthoDB" id="166212at2759"/>
<dbReference type="EMBL" id="PZQS01000009">
    <property type="protein sequence ID" value="PVD25191.1"/>
    <property type="molecule type" value="Genomic_DNA"/>
</dbReference>
<feature type="domain" description="Cyclic nucleotide-binding" evidence="2">
    <location>
        <begin position="207"/>
        <end position="256"/>
    </location>
</feature>
<name>A0A2T7NVJ4_POMCA</name>
<dbReference type="Gene3D" id="2.60.120.10">
    <property type="entry name" value="Jelly Rolls"/>
    <property type="match status" value="1"/>
</dbReference>
<dbReference type="InterPro" id="IPR014710">
    <property type="entry name" value="RmlC-like_jellyroll"/>
</dbReference>
<keyword evidence="4" id="KW-1185">Reference proteome</keyword>
<evidence type="ECO:0000259" key="2">
    <source>
        <dbReference type="PROSITE" id="PS50042"/>
    </source>
</evidence>
<dbReference type="InterPro" id="IPR000595">
    <property type="entry name" value="cNMP-bd_dom"/>
</dbReference>
<organism evidence="3 4">
    <name type="scientific">Pomacea canaliculata</name>
    <name type="common">Golden apple snail</name>
    <dbReference type="NCBI Taxonomy" id="400727"/>
    <lineage>
        <taxon>Eukaryota</taxon>
        <taxon>Metazoa</taxon>
        <taxon>Spiralia</taxon>
        <taxon>Lophotrochozoa</taxon>
        <taxon>Mollusca</taxon>
        <taxon>Gastropoda</taxon>
        <taxon>Caenogastropoda</taxon>
        <taxon>Architaenioglossa</taxon>
        <taxon>Ampullarioidea</taxon>
        <taxon>Ampullariidae</taxon>
        <taxon>Pomacea</taxon>
    </lineage>
</organism>
<dbReference type="Proteomes" id="UP000245119">
    <property type="component" value="Linkage Group LG9"/>
</dbReference>
<dbReference type="STRING" id="400727.A0A2T7NVJ4"/>
<gene>
    <name evidence="3" type="ORF">C0Q70_15689</name>
</gene>
<evidence type="ECO:0000313" key="3">
    <source>
        <dbReference type="EMBL" id="PVD25191.1"/>
    </source>
</evidence>
<evidence type="ECO:0000313" key="4">
    <source>
        <dbReference type="Proteomes" id="UP000245119"/>
    </source>
</evidence>
<dbReference type="InterPro" id="IPR018490">
    <property type="entry name" value="cNMP-bd_dom_sf"/>
</dbReference>
<feature type="region of interest" description="Disordered" evidence="1">
    <location>
        <begin position="1"/>
        <end position="41"/>
    </location>
</feature>
<sequence length="276" mass="30235">MSQHSRRSSVSSQGRTRRDSAAGLSRLTSMTRRDSSTSVGTGRLGMLASALALRRKVSSVLAVKESKAKVNSFFRGLADGPAISHEQTGLLEETTLLDAHYLRLSEDSENTDPHRHVSDVLATSGVGDVHDVGVLNGVHPKDPASPFYSPEDDLHDLTPSSVDKDHYMFFDPSFFKANRQIITSFRGISTIAELPVRMQKNLARFVVEAVKDDETGLAKIVCHMQRGESFGELAIINHSVRCSSVLTQSYTELLAIPDSVSGKKVKVRNDSLKKKL</sequence>
<proteinExistence type="predicted"/>
<dbReference type="CDD" id="cd00038">
    <property type="entry name" value="CAP_ED"/>
    <property type="match status" value="1"/>
</dbReference>
<reference evidence="3 4" key="1">
    <citation type="submission" date="2018-04" db="EMBL/GenBank/DDBJ databases">
        <title>The genome of golden apple snail Pomacea canaliculata provides insight into stress tolerance and invasive adaptation.</title>
        <authorList>
            <person name="Liu C."/>
            <person name="Liu B."/>
            <person name="Ren Y."/>
            <person name="Zhang Y."/>
            <person name="Wang H."/>
            <person name="Li S."/>
            <person name="Jiang F."/>
            <person name="Yin L."/>
            <person name="Zhang G."/>
            <person name="Qian W."/>
            <person name="Fan W."/>
        </authorList>
    </citation>
    <scope>NUCLEOTIDE SEQUENCE [LARGE SCALE GENOMIC DNA]</scope>
    <source>
        <strain evidence="3">SZHN2017</strain>
        <tissue evidence="3">Muscle</tissue>
    </source>
</reference>
<evidence type="ECO:0000256" key="1">
    <source>
        <dbReference type="SAM" id="MobiDB-lite"/>
    </source>
</evidence>
<feature type="compositionally biased region" description="Polar residues" evidence="1">
    <location>
        <begin position="26"/>
        <end position="40"/>
    </location>
</feature>
<comment type="caution">
    <text evidence="3">The sequence shown here is derived from an EMBL/GenBank/DDBJ whole genome shotgun (WGS) entry which is preliminary data.</text>
</comment>
<dbReference type="AlphaFoldDB" id="A0A2T7NVJ4"/>